<sequence length="293" mass="33217">MDQSSNNYEEDLSKNLLKFPDNEASKENKRTPELVAEDKLEATQPSMQPETGDLLKQIENKYSEQEPGSAINLPAVEMPALHPLHCRWSWWFLKGDRSKDWEDCLKTVASFDKIEEFWSLYNFVVPASGLSFGSDYYIFKEGIKPMWEDARNINGGRWLVALEKSKGKDKVDEYWLDLLMAMLGEQFDELGDLISGAVVNIRQKGDKVALWTRDSTQDDANMKIGQILKAKLGIPDSETIRYEIHKDSAARTGSSVKPHLVIPSTINNMNGTARTRKFSNNLPTIGPNNQKSE</sequence>
<dbReference type="Pfam" id="PF01652">
    <property type="entry name" value="IF4E"/>
    <property type="match status" value="1"/>
</dbReference>
<dbReference type="GO" id="GO:0016281">
    <property type="term" value="C:eukaryotic translation initiation factor 4F complex"/>
    <property type="evidence" value="ECO:0007669"/>
    <property type="project" value="TreeGrafter"/>
</dbReference>
<dbReference type="InterPro" id="IPR001040">
    <property type="entry name" value="TIF_eIF_4E"/>
</dbReference>
<dbReference type="Proteomes" id="UP000887540">
    <property type="component" value="Unplaced"/>
</dbReference>
<keyword evidence="4" id="KW-1185">Reference proteome</keyword>
<keyword evidence="2" id="KW-0396">Initiation factor</keyword>
<dbReference type="InterPro" id="IPR019770">
    <property type="entry name" value="TIF_eIF_4E_CS"/>
</dbReference>
<feature type="compositionally biased region" description="Basic and acidic residues" evidence="3">
    <location>
        <begin position="20"/>
        <end position="41"/>
    </location>
</feature>
<evidence type="ECO:0000256" key="3">
    <source>
        <dbReference type="SAM" id="MobiDB-lite"/>
    </source>
</evidence>
<dbReference type="PROSITE" id="PS00813">
    <property type="entry name" value="IF4E"/>
    <property type="match status" value="1"/>
</dbReference>
<dbReference type="GO" id="GO:0000340">
    <property type="term" value="F:RNA 7-methylguanosine cap binding"/>
    <property type="evidence" value="ECO:0007669"/>
    <property type="project" value="TreeGrafter"/>
</dbReference>
<dbReference type="GO" id="GO:0003743">
    <property type="term" value="F:translation initiation factor activity"/>
    <property type="evidence" value="ECO:0007669"/>
    <property type="project" value="UniProtKB-KW"/>
</dbReference>
<evidence type="ECO:0000313" key="5">
    <source>
        <dbReference type="WBParaSite" id="ACRNAN_scaffold3621.g27747.t1"/>
    </source>
</evidence>
<evidence type="ECO:0000256" key="1">
    <source>
        <dbReference type="ARBA" id="ARBA00032656"/>
    </source>
</evidence>
<feature type="region of interest" description="Disordered" evidence="3">
    <location>
        <begin position="1"/>
        <end position="48"/>
    </location>
</feature>
<protein>
    <recommendedName>
        <fullName evidence="1">eIF-4F 25 kDa subunit</fullName>
    </recommendedName>
</protein>
<name>A0A914DS03_9BILA</name>
<dbReference type="InterPro" id="IPR023398">
    <property type="entry name" value="TIF_eIF4e-like"/>
</dbReference>
<keyword evidence="2" id="KW-0648">Protein biosynthesis</keyword>
<dbReference type="PANTHER" id="PTHR11960">
    <property type="entry name" value="EUKARYOTIC TRANSLATION INITIATION FACTOR 4E RELATED"/>
    <property type="match status" value="1"/>
</dbReference>
<keyword evidence="2" id="KW-0694">RNA-binding</keyword>
<proteinExistence type="inferred from homology"/>
<evidence type="ECO:0000256" key="2">
    <source>
        <dbReference type="RuleBase" id="RU004374"/>
    </source>
</evidence>
<evidence type="ECO:0000313" key="4">
    <source>
        <dbReference type="Proteomes" id="UP000887540"/>
    </source>
</evidence>
<dbReference type="WBParaSite" id="ACRNAN_scaffold3621.g27747.t1">
    <property type="protein sequence ID" value="ACRNAN_scaffold3621.g27747.t1"/>
    <property type="gene ID" value="ACRNAN_scaffold3621.g27747"/>
</dbReference>
<reference evidence="5" key="1">
    <citation type="submission" date="2022-11" db="UniProtKB">
        <authorList>
            <consortium name="WormBaseParasite"/>
        </authorList>
    </citation>
    <scope>IDENTIFICATION</scope>
</reference>
<comment type="similarity">
    <text evidence="2">Belongs to the eukaryotic initiation factor 4E family.</text>
</comment>
<organism evidence="4 5">
    <name type="scientific">Acrobeloides nanus</name>
    <dbReference type="NCBI Taxonomy" id="290746"/>
    <lineage>
        <taxon>Eukaryota</taxon>
        <taxon>Metazoa</taxon>
        <taxon>Ecdysozoa</taxon>
        <taxon>Nematoda</taxon>
        <taxon>Chromadorea</taxon>
        <taxon>Rhabditida</taxon>
        <taxon>Tylenchina</taxon>
        <taxon>Cephalobomorpha</taxon>
        <taxon>Cephaloboidea</taxon>
        <taxon>Cephalobidae</taxon>
        <taxon>Acrobeloides</taxon>
    </lineage>
</organism>
<dbReference type="Gene3D" id="3.30.760.10">
    <property type="entry name" value="RNA Cap, Translation Initiation Factor Eif4e"/>
    <property type="match status" value="1"/>
</dbReference>
<dbReference type="PANTHER" id="PTHR11960:SF69">
    <property type="entry name" value="EUKARYOTIC TRANSLATION INITIATION FACTOR 4E-3"/>
    <property type="match status" value="1"/>
</dbReference>
<dbReference type="SUPFAM" id="SSF55418">
    <property type="entry name" value="eIF4e-like"/>
    <property type="match status" value="1"/>
</dbReference>
<dbReference type="AlphaFoldDB" id="A0A914DS03"/>
<accession>A0A914DS03</accession>